<dbReference type="InterPro" id="IPR027410">
    <property type="entry name" value="TCP-1-like_intermed_sf"/>
</dbReference>
<keyword evidence="11" id="KW-1185">Reference proteome</keyword>
<keyword evidence="2 6" id="KW-0547">Nucleotide-binding</keyword>
<dbReference type="SUPFAM" id="SSF54849">
    <property type="entry name" value="GroEL-intermediate domain like"/>
    <property type="match status" value="1"/>
</dbReference>
<protein>
    <recommendedName>
        <fullName evidence="6">Chaperonin GroEL</fullName>
        <ecNumber evidence="6">5.6.1.7</ecNumber>
    </recommendedName>
    <alternativeName>
        <fullName evidence="6">60 kDa chaperonin</fullName>
    </alternativeName>
    <alternativeName>
        <fullName evidence="6">Chaperonin-60</fullName>
        <shortName evidence="6">Cpn60</shortName>
    </alternativeName>
</protein>
<evidence type="ECO:0000256" key="6">
    <source>
        <dbReference type="HAMAP-Rule" id="MF_00600"/>
    </source>
</evidence>
<dbReference type="HAMAP" id="MF_00600">
    <property type="entry name" value="CH60"/>
    <property type="match status" value="1"/>
</dbReference>
<feature type="binding site" evidence="6">
    <location>
        <position position="497"/>
    </location>
    <ligand>
        <name>ATP</name>
        <dbReference type="ChEBI" id="CHEBI:30616"/>
    </ligand>
</feature>
<dbReference type="InterPro" id="IPR002423">
    <property type="entry name" value="Cpn60/GroEL/TCP-1"/>
</dbReference>
<evidence type="ECO:0000256" key="4">
    <source>
        <dbReference type="ARBA" id="ARBA00023186"/>
    </source>
</evidence>
<dbReference type="PROSITE" id="PS00296">
    <property type="entry name" value="CHAPERONINS_CPN60"/>
    <property type="match status" value="1"/>
</dbReference>
<keyword evidence="6" id="KW-0963">Cytoplasm</keyword>
<evidence type="ECO:0000313" key="11">
    <source>
        <dbReference type="Proteomes" id="UP000663929"/>
    </source>
</evidence>
<dbReference type="EMBL" id="CP071793">
    <property type="protein sequence ID" value="QTD47745.1"/>
    <property type="molecule type" value="Genomic_DNA"/>
</dbReference>
<dbReference type="PANTHER" id="PTHR45633">
    <property type="entry name" value="60 KDA HEAT SHOCK PROTEIN, MITOCHONDRIAL"/>
    <property type="match status" value="1"/>
</dbReference>
<dbReference type="Gene3D" id="3.50.7.10">
    <property type="entry name" value="GroEL"/>
    <property type="match status" value="1"/>
</dbReference>
<dbReference type="KEGG" id="scor:J3U87_19325"/>
<proteinExistence type="inferred from homology"/>
<dbReference type="RefSeq" id="WP_237377411.1">
    <property type="nucleotide sequence ID" value="NZ_CP071793.1"/>
</dbReference>
<dbReference type="GO" id="GO:0005737">
    <property type="term" value="C:cytoplasm"/>
    <property type="evidence" value="ECO:0007669"/>
    <property type="project" value="UniProtKB-SubCell"/>
</dbReference>
<gene>
    <name evidence="6 10" type="primary">groL</name>
    <name evidence="6" type="synonym">groEL</name>
    <name evidence="10" type="ORF">J3U87_19325</name>
</gene>
<evidence type="ECO:0000256" key="3">
    <source>
        <dbReference type="ARBA" id="ARBA00022840"/>
    </source>
</evidence>
<keyword evidence="5 6" id="KW-0413">Isomerase</keyword>
<keyword evidence="4 6" id="KW-0143">Chaperone</keyword>
<evidence type="ECO:0000256" key="2">
    <source>
        <dbReference type="ARBA" id="ARBA00022741"/>
    </source>
</evidence>
<dbReference type="InterPro" id="IPR027409">
    <property type="entry name" value="GroEL-like_apical_dom_sf"/>
</dbReference>
<dbReference type="AlphaFoldDB" id="A0A8A4TMB9"/>
<feature type="binding site" evidence="6">
    <location>
        <begin position="31"/>
        <end position="34"/>
    </location>
    <ligand>
        <name>ATP</name>
        <dbReference type="ChEBI" id="CHEBI:30616"/>
    </ligand>
</feature>
<comment type="function">
    <text evidence="6 8">Together with its co-chaperonin GroES, plays an essential role in assisting protein folding. The GroEL-GroES system forms a nano-cage that allows encapsulation of the non-native substrate proteins and provides a physical environment optimized to promote and accelerate protein folding.</text>
</comment>
<dbReference type="NCBIfam" id="NF009487">
    <property type="entry name" value="PRK12849.1"/>
    <property type="match status" value="1"/>
</dbReference>
<dbReference type="SUPFAM" id="SSF52029">
    <property type="entry name" value="GroEL apical domain-like"/>
    <property type="match status" value="1"/>
</dbReference>
<feature type="region of interest" description="Disordered" evidence="9">
    <location>
        <begin position="526"/>
        <end position="550"/>
    </location>
</feature>
<feature type="compositionally biased region" description="Gly residues" evidence="9">
    <location>
        <begin position="535"/>
        <end position="550"/>
    </location>
</feature>
<dbReference type="NCBIfam" id="NF009489">
    <property type="entry name" value="PRK12851.1"/>
    <property type="match status" value="1"/>
</dbReference>
<comment type="subunit">
    <text evidence="6 8">Forms a cylinder of 14 subunits composed of two heptameric rings stacked back-to-back. Interacts with the co-chaperonin GroES.</text>
</comment>
<comment type="subcellular location">
    <subcellularLocation>
        <location evidence="6">Cytoplasm</location>
    </subcellularLocation>
</comment>
<evidence type="ECO:0000256" key="7">
    <source>
        <dbReference type="RuleBase" id="RU000418"/>
    </source>
</evidence>
<dbReference type="InterPro" id="IPR018370">
    <property type="entry name" value="Chaperonin_Cpn60_CS"/>
</dbReference>
<dbReference type="FunFam" id="3.50.7.10:FF:000001">
    <property type="entry name" value="60 kDa chaperonin"/>
    <property type="match status" value="1"/>
</dbReference>
<dbReference type="PRINTS" id="PR00298">
    <property type="entry name" value="CHAPERONIN60"/>
</dbReference>
<sequence>MSDAKLLTFDENARQALLRGVNKLADAVQVTLGPKGRNVLIEKKFGSPTITKDGVTVAKEIQVEDKNENLGAQLVKEVASKTSDTAGDGTTTATVLARAIYRSGVKSVSSGHNPMSIKRGIDKAVEAIIAEINSSSRPVEGDAIAHVGTISANNDPSIGKIIAEAMEKVGKDGVITVEEARGLETELEVVEGMQFDRGYLSPYFVTDHDRMVANLENPYILLFEKKVSNMRDLLPVLEQVVKTSRPFLIIAEDIDGEALATLVVNKLRGTLNVAAVKAPGFGDRRKAMLEDIAILTGGRLISEDIGIKLENVTLEDLGQAKTVTIDKDNTTIINGSGSNSDIQARVKQIRAQIESTTSDYDREKLQERLAKLVGGVAVIKVGAATETEMKEKKARVEDAMHATKAAVEEGIVAGGGTALLRAGKKAENLLEGLADTDETHGVKIILEALEAPLRQIAANCGKEGAIVVNEVAKGEGSFGYNAATDKFEDLIKAGVIDPAKVVKHALMNAASVSSMMLTTQATVTEVEKEEPPAPAGGGMPGGMGGMGGMM</sequence>
<dbReference type="NCBIfam" id="NF009488">
    <property type="entry name" value="PRK12850.1"/>
    <property type="match status" value="1"/>
</dbReference>
<dbReference type="InterPro" id="IPR027413">
    <property type="entry name" value="GROEL-like_equatorial_sf"/>
</dbReference>
<dbReference type="EC" id="5.6.1.7" evidence="6"/>
<evidence type="ECO:0000313" key="10">
    <source>
        <dbReference type="EMBL" id="QTD47745.1"/>
    </source>
</evidence>
<dbReference type="GO" id="GO:0042026">
    <property type="term" value="P:protein refolding"/>
    <property type="evidence" value="ECO:0007669"/>
    <property type="project" value="UniProtKB-UniRule"/>
</dbReference>
<feature type="binding site" evidence="6">
    <location>
        <position position="52"/>
    </location>
    <ligand>
        <name>ATP</name>
        <dbReference type="ChEBI" id="CHEBI:30616"/>
    </ligand>
</feature>
<dbReference type="Gene3D" id="3.30.260.10">
    <property type="entry name" value="TCP-1-like chaperonin intermediate domain"/>
    <property type="match status" value="1"/>
</dbReference>
<evidence type="ECO:0000256" key="9">
    <source>
        <dbReference type="SAM" id="MobiDB-lite"/>
    </source>
</evidence>
<dbReference type="NCBIfam" id="TIGR02348">
    <property type="entry name" value="GroEL"/>
    <property type="match status" value="1"/>
</dbReference>
<dbReference type="GO" id="GO:0140662">
    <property type="term" value="F:ATP-dependent protein folding chaperone"/>
    <property type="evidence" value="ECO:0007669"/>
    <property type="project" value="InterPro"/>
</dbReference>
<reference evidence="10" key="1">
    <citation type="submission" date="2021-03" db="EMBL/GenBank/DDBJ databases">
        <title>Acanthopleuribacteraceae sp. M133.</title>
        <authorList>
            <person name="Wang G."/>
        </authorList>
    </citation>
    <scope>NUCLEOTIDE SEQUENCE</scope>
    <source>
        <strain evidence="10">M133</strain>
    </source>
</reference>
<dbReference type="GO" id="GO:0016853">
    <property type="term" value="F:isomerase activity"/>
    <property type="evidence" value="ECO:0007669"/>
    <property type="project" value="UniProtKB-KW"/>
</dbReference>
<organism evidence="10 11">
    <name type="scientific">Sulfidibacter corallicola</name>
    <dbReference type="NCBI Taxonomy" id="2818388"/>
    <lineage>
        <taxon>Bacteria</taxon>
        <taxon>Pseudomonadati</taxon>
        <taxon>Acidobacteriota</taxon>
        <taxon>Holophagae</taxon>
        <taxon>Acanthopleuribacterales</taxon>
        <taxon>Acanthopleuribacteraceae</taxon>
        <taxon>Sulfidibacter</taxon>
    </lineage>
</organism>
<keyword evidence="3 6" id="KW-0067">ATP-binding</keyword>
<evidence type="ECO:0000256" key="8">
    <source>
        <dbReference type="RuleBase" id="RU000419"/>
    </source>
</evidence>
<feature type="binding site" evidence="6">
    <location>
        <begin position="481"/>
        <end position="483"/>
    </location>
    <ligand>
        <name>ATP</name>
        <dbReference type="ChEBI" id="CHEBI:30616"/>
    </ligand>
</feature>
<accession>A0A8A4TMB9</accession>
<dbReference type="FunFam" id="1.10.560.10:FF:000001">
    <property type="entry name" value="60 kDa chaperonin"/>
    <property type="match status" value="1"/>
</dbReference>
<dbReference type="Pfam" id="PF00118">
    <property type="entry name" value="Cpn60_TCP1"/>
    <property type="match status" value="1"/>
</dbReference>
<evidence type="ECO:0000256" key="5">
    <source>
        <dbReference type="ARBA" id="ARBA00023235"/>
    </source>
</evidence>
<dbReference type="InterPro" id="IPR001844">
    <property type="entry name" value="Cpn60/GroEL"/>
</dbReference>
<feature type="binding site" evidence="6">
    <location>
        <begin position="88"/>
        <end position="92"/>
    </location>
    <ligand>
        <name>ATP</name>
        <dbReference type="ChEBI" id="CHEBI:30616"/>
    </ligand>
</feature>
<dbReference type="GO" id="GO:0005524">
    <property type="term" value="F:ATP binding"/>
    <property type="evidence" value="ECO:0007669"/>
    <property type="project" value="UniProtKB-UniRule"/>
</dbReference>
<dbReference type="CDD" id="cd03344">
    <property type="entry name" value="GroEL"/>
    <property type="match status" value="1"/>
</dbReference>
<name>A0A8A4TMB9_SULCO</name>
<dbReference type="GO" id="GO:0051082">
    <property type="term" value="F:unfolded protein binding"/>
    <property type="evidence" value="ECO:0007669"/>
    <property type="project" value="UniProtKB-UniRule"/>
</dbReference>
<feature type="binding site" evidence="6">
    <location>
        <position position="415"/>
    </location>
    <ligand>
        <name>ATP</name>
        <dbReference type="ChEBI" id="CHEBI:30616"/>
    </ligand>
</feature>
<dbReference type="Gene3D" id="1.10.560.10">
    <property type="entry name" value="GroEL-like equatorial domain"/>
    <property type="match status" value="1"/>
</dbReference>
<dbReference type="SUPFAM" id="SSF48592">
    <property type="entry name" value="GroEL equatorial domain-like"/>
    <property type="match status" value="1"/>
</dbReference>
<dbReference type="Proteomes" id="UP000663929">
    <property type="component" value="Chromosome"/>
</dbReference>
<comment type="similarity">
    <text evidence="1 6 7">Belongs to the chaperonin (HSP60) family.</text>
</comment>
<evidence type="ECO:0000256" key="1">
    <source>
        <dbReference type="ARBA" id="ARBA00006607"/>
    </source>
</evidence>
<dbReference type="NCBIfam" id="NF000592">
    <property type="entry name" value="PRK00013.1"/>
    <property type="match status" value="1"/>
</dbReference>